<proteinExistence type="predicted"/>
<evidence type="ECO:0000313" key="3">
    <source>
        <dbReference type="Proteomes" id="UP000799779"/>
    </source>
</evidence>
<evidence type="ECO:0008006" key="4">
    <source>
        <dbReference type="Google" id="ProtNLM"/>
    </source>
</evidence>
<gene>
    <name evidence="2" type="ORF">P154DRAFT_523369</name>
</gene>
<reference evidence="2" key="1">
    <citation type="journal article" date="2020" name="Stud. Mycol.">
        <title>101 Dothideomycetes genomes: a test case for predicting lifestyles and emergence of pathogens.</title>
        <authorList>
            <person name="Haridas S."/>
            <person name="Albert R."/>
            <person name="Binder M."/>
            <person name="Bloem J."/>
            <person name="Labutti K."/>
            <person name="Salamov A."/>
            <person name="Andreopoulos B."/>
            <person name="Baker S."/>
            <person name="Barry K."/>
            <person name="Bills G."/>
            <person name="Bluhm B."/>
            <person name="Cannon C."/>
            <person name="Castanera R."/>
            <person name="Culley D."/>
            <person name="Daum C."/>
            <person name="Ezra D."/>
            <person name="Gonzalez J."/>
            <person name="Henrissat B."/>
            <person name="Kuo A."/>
            <person name="Liang C."/>
            <person name="Lipzen A."/>
            <person name="Lutzoni F."/>
            <person name="Magnuson J."/>
            <person name="Mondo S."/>
            <person name="Nolan M."/>
            <person name="Ohm R."/>
            <person name="Pangilinan J."/>
            <person name="Park H.-J."/>
            <person name="Ramirez L."/>
            <person name="Alfaro M."/>
            <person name="Sun H."/>
            <person name="Tritt A."/>
            <person name="Yoshinaga Y."/>
            <person name="Zwiers L.-H."/>
            <person name="Turgeon B."/>
            <person name="Goodwin S."/>
            <person name="Spatafora J."/>
            <person name="Crous P."/>
            <person name="Grigoriev I."/>
        </authorList>
    </citation>
    <scope>NUCLEOTIDE SEQUENCE</scope>
    <source>
        <strain evidence="2">CBS 123094</strain>
    </source>
</reference>
<evidence type="ECO:0000313" key="2">
    <source>
        <dbReference type="EMBL" id="KAF1999343.1"/>
    </source>
</evidence>
<keyword evidence="3" id="KW-1185">Reference proteome</keyword>
<dbReference type="Proteomes" id="UP000799779">
    <property type="component" value="Unassembled WGS sequence"/>
</dbReference>
<name>A0A6A5WBU0_9PLEO</name>
<organism evidence="2 3">
    <name type="scientific">Amniculicola lignicola CBS 123094</name>
    <dbReference type="NCBI Taxonomy" id="1392246"/>
    <lineage>
        <taxon>Eukaryota</taxon>
        <taxon>Fungi</taxon>
        <taxon>Dikarya</taxon>
        <taxon>Ascomycota</taxon>
        <taxon>Pezizomycotina</taxon>
        <taxon>Dothideomycetes</taxon>
        <taxon>Pleosporomycetidae</taxon>
        <taxon>Pleosporales</taxon>
        <taxon>Amniculicolaceae</taxon>
        <taxon>Amniculicola</taxon>
    </lineage>
</organism>
<feature type="region of interest" description="Disordered" evidence="1">
    <location>
        <begin position="377"/>
        <end position="419"/>
    </location>
</feature>
<evidence type="ECO:0000256" key="1">
    <source>
        <dbReference type="SAM" id="MobiDB-lite"/>
    </source>
</evidence>
<dbReference type="OrthoDB" id="5275938at2759"/>
<accession>A0A6A5WBU0</accession>
<protein>
    <recommendedName>
        <fullName evidence="4">BTB domain-containing protein</fullName>
    </recommendedName>
</protein>
<dbReference type="EMBL" id="ML977596">
    <property type="protein sequence ID" value="KAF1999343.1"/>
    <property type="molecule type" value="Genomic_DNA"/>
</dbReference>
<dbReference type="AlphaFoldDB" id="A0A6A5WBU0"/>
<sequence length="419" mass="46877">MAPTIVIDAVLGNNSAQFDSTSDASSPYTVERVSTPEAVRTVIDTQGDLEFAISHNGGLESTAFQVSSQCTRRASSKWATLIDNALALPKNQEFFYVEIGEKHASIIEIVLRACHLQHHKIPAVLKWEQLIQLAEVCQRHGVLGALRPYLKTWVGPWLSKILSPGYEMWLFVAYEFLYQDVFIHLLEHVAVNARVSDQGLLTTPAGMALSSTVINSQTMDAITRLREKYISAIIEDSYHFIDRLFLPESRKYCTTNCHAMILGALFISLKDVGLWPERPTVKAITMSVNDISASIQGNASFSDEDTQKAVVGCAAQCWRNNFTEIPLDSVLQQDSNPLPTIAPEIAEHFEGSAPILSTTHPYVAEVGFTVRDLVVMDSDSEDDDDYEDSDWDSDEPDEEYDSEYDSEEEDDHVPNEYNW</sequence>
<feature type="compositionally biased region" description="Acidic residues" evidence="1">
    <location>
        <begin position="378"/>
        <end position="411"/>
    </location>
</feature>